<evidence type="ECO:0000256" key="8">
    <source>
        <dbReference type="PROSITE-ProRule" id="PRU10052"/>
    </source>
</evidence>
<evidence type="ECO:0000256" key="2">
    <source>
        <dbReference type="ARBA" id="ARBA00008834"/>
    </source>
</evidence>
<evidence type="ECO:0000256" key="6">
    <source>
        <dbReference type="ARBA" id="ARBA00023295"/>
    </source>
</evidence>
<feature type="active site" evidence="8">
    <location>
        <position position="167"/>
    </location>
</feature>
<dbReference type="PROSITE" id="PS00502">
    <property type="entry name" value="POLYGALACTURONASE"/>
    <property type="match status" value="1"/>
</dbReference>
<evidence type="ECO:0000256" key="4">
    <source>
        <dbReference type="ARBA" id="ARBA00022525"/>
    </source>
</evidence>
<keyword evidence="5 9" id="KW-0378">Hydrolase</keyword>
<evidence type="ECO:0008006" key="12">
    <source>
        <dbReference type="Google" id="ProtNLM"/>
    </source>
</evidence>
<evidence type="ECO:0000256" key="1">
    <source>
        <dbReference type="ARBA" id="ARBA00004191"/>
    </source>
</evidence>
<keyword evidence="3" id="KW-0134">Cell wall</keyword>
<gene>
    <name evidence="11" type="ORF">FSB_LOCUS54297</name>
</gene>
<feature type="signal peptide" evidence="10">
    <location>
        <begin position="1"/>
        <end position="22"/>
    </location>
</feature>
<dbReference type="InterPro" id="IPR000743">
    <property type="entry name" value="Glyco_hydro_28"/>
</dbReference>
<dbReference type="InterPro" id="IPR011050">
    <property type="entry name" value="Pectin_lyase_fold/virulence"/>
</dbReference>
<dbReference type="SUPFAM" id="SSF51126">
    <property type="entry name" value="Pectin lyase-like"/>
    <property type="match status" value="1"/>
</dbReference>
<sequence length="207" mass="22315">MGKNLSIVTLSLLLLLASTGNALNVFDVRTYGAHPNADITQALLNAWKDACAAAGSSRVVVPAGIYKLGVVSFKGPCKGPIELQVQGTIQAPGDPGYFKGSDGWIRFQYIDQFTLSDSAEHWMESTSDVHPVSTLPTQTLQPVMIVSPLGDGSKDVTITKVTCGPGHGISIGSLGKYPNEEPVSGIKSYWLHPYRYIKWCKNQNMAF</sequence>
<evidence type="ECO:0000256" key="10">
    <source>
        <dbReference type="SAM" id="SignalP"/>
    </source>
</evidence>
<dbReference type="EMBL" id="OIVN01006156">
    <property type="protein sequence ID" value="SPD26415.1"/>
    <property type="molecule type" value="Genomic_DNA"/>
</dbReference>
<evidence type="ECO:0000256" key="9">
    <source>
        <dbReference type="RuleBase" id="RU361169"/>
    </source>
</evidence>
<proteinExistence type="inferred from homology"/>
<feature type="chain" id="PRO_5014990210" description="Pectate lyase superfamily protein domain-containing protein" evidence="10">
    <location>
        <begin position="23"/>
        <end position="207"/>
    </location>
</feature>
<dbReference type="GO" id="GO:0005975">
    <property type="term" value="P:carbohydrate metabolic process"/>
    <property type="evidence" value="ECO:0007669"/>
    <property type="project" value="InterPro"/>
</dbReference>
<comment type="similarity">
    <text evidence="2 9">Belongs to the glycosyl hydrolase 28 family.</text>
</comment>
<dbReference type="InterPro" id="IPR012334">
    <property type="entry name" value="Pectin_lyas_fold"/>
</dbReference>
<keyword evidence="10" id="KW-0732">Signal</keyword>
<dbReference type="GO" id="GO:0071555">
    <property type="term" value="P:cell wall organization"/>
    <property type="evidence" value="ECO:0007669"/>
    <property type="project" value="UniProtKB-KW"/>
</dbReference>
<dbReference type="GO" id="GO:0004650">
    <property type="term" value="F:polygalacturonase activity"/>
    <property type="evidence" value="ECO:0007669"/>
    <property type="project" value="InterPro"/>
</dbReference>
<evidence type="ECO:0000256" key="5">
    <source>
        <dbReference type="ARBA" id="ARBA00022801"/>
    </source>
</evidence>
<reference evidence="11" key="1">
    <citation type="submission" date="2018-02" db="EMBL/GenBank/DDBJ databases">
        <authorList>
            <person name="Cohen D.B."/>
            <person name="Kent A.D."/>
        </authorList>
    </citation>
    <scope>NUCLEOTIDE SEQUENCE</scope>
</reference>
<dbReference type="Pfam" id="PF00295">
    <property type="entry name" value="Glyco_hydro_28"/>
    <property type="match status" value="1"/>
</dbReference>
<name>A0A2N9IPX9_FAGSY</name>
<keyword evidence="6 9" id="KW-0326">Glycosidase</keyword>
<organism evidence="11">
    <name type="scientific">Fagus sylvatica</name>
    <name type="common">Beechnut</name>
    <dbReference type="NCBI Taxonomy" id="28930"/>
    <lineage>
        <taxon>Eukaryota</taxon>
        <taxon>Viridiplantae</taxon>
        <taxon>Streptophyta</taxon>
        <taxon>Embryophyta</taxon>
        <taxon>Tracheophyta</taxon>
        <taxon>Spermatophyta</taxon>
        <taxon>Magnoliopsida</taxon>
        <taxon>eudicotyledons</taxon>
        <taxon>Gunneridae</taxon>
        <taxon>Pentapetalae</taxon>
        <taxon>rosids</taxon>
        <taxon>fabids</taxon>
        <taxon>Fagales</taxon>
        <taxon>Fagaceae</taxon>
        <taxon>Fagus</taxon>
    </lineage>
</organism>
<accession>A0A2N9IPX9</accession>
<dbReference type="PANTHER" id="PTHR31375">
    <property type="match status" value="1"/>
</dbReference>
<evidence type="ECO:0000256" key="7">
    <source>
        <dbReference type="ARBA" id="ARBA00023316"/>
    </source>
</evidence>
<comment type="subcellular location">
    <subcellularLocation>
        <location evidence="1">Secreted</location>
        <location evidence="1">Cell wall</location>
    </subcellularLocation>
</comment>
<protein>
    <recommendedName>
        <fullName evidence="12">Pectate lyase superfamily protein domain-containing protein</fullName>
    </recommendedName>
</protein>
<keyword evidence="7" id="KW-0961">Cell wall biogenesis/degradation</keyword>
<keyword evidence="4" id="KW-0964">Secreted</keyword>
<evidence type="ECO:0000256" key="3">
    <source>
        <dbReference type="ARBA" id="ARBA00022512"/>
    </source>
</evidence>
<evidence type="ECO:0000313" key="11">
    <source>
        <dbReference type="EMBL" id="SPD26415.1"/>
    </source>
</evidence>
<dbReference type="Gene3D" id="2.160.20.10">
    <property type="entry name" value="Single-stranded right-handed beta-helix, Pectin lyase-like"/>
    <property type="match status" value="2"/>
</dbReference>
<dbReference type="AlphaFoldDB" id="A0A2N9IPX9"/>